<sequence>MNAEEILATLIGFPSVVGTPNDAIAGWISSYAKAVGADVSVLPGPEGDRANLFITIGPRDAPGYILSGHTDVVPAGEVEWATDPFTLHKDGGRLYGRGTTDMKGFLASALAALPELASSPLKRPVHLAFSYDEEAGCRGVPHLLAVLPELCAKPLGAIIGEPSGMRAVRAHKGKAAARIEVIGRSGHSSRPDLGLNSVHAMSELIAKSIAYGQTLAKGPFDQNFEPPYSSLQFGTVSGGQAVNIIPDRCSAEIEVRAISGASPTALLEPVKQELNALRGLGFDVLWHALSAYPALSLSSEAALNVLLEELTGQQTVAAVSYGTEAGLYQQAGIDAIICGPGDISRAHRPNEYIEIEELNACQMMIENLGARLAS</sequence>
<keyword evidence="5 9" id="KW-0378">Hydrolase</keyword>
<dbReference type="PANTHER" id="PTHR43808:SF31">
    <property type="entry name" value="N-ACETYL-L-CITRULLINE DEACETYLASE"/>
    <property type="match status" value="1"/>
</dbReference>
<dbReference type="PANTHER" id="PTHR43808">
    <property type="entry name" value="ACETYLORNITHINE DEACETYLASE"/>
    <property type="match status" value="1"/>
</dbReference>
<dbReference type="PROSITE" id="PS00759">
    <property type="entry name" value="ARGE_DAPE_CPG2_2"/>
    <property type="match status" value="1"/>
</dbReference>
<dbReference type="Proteomes" id="UP000752297">
    <property type="component" value="Unassembled WGS sequence"/>
</dbReference>
<feature type="domain" description="Peptidase M20 dimerisation" evidence="8">
    <location>
        <begin position="170"/>
        <end position="276"/>
    </location>
</feature>
<dbReference type="InterPro" id="IPR002933">
    <property type="entry name" value="Peptidase_M20"/>
</dbReference>
<dbReference type="EC" id="3.5.1.16" evidence="9"/>
<dbReference type="Pfam" id="PF07687">
    <property type="entry name" value="M20_dimer"/>
    <property type="match status" value="1"/>
</dbReference>
<organism evidence="9 10">
    <name type="scientific">Falsochrobactrum tianjinense</name>
    <dbReference type="NCBI Taxonomy" id="2706015"/>
    <lineage>
        <taxon>Bacteria</taxon>
        <taxon>Pseudomonadati</taxon>
        <taxon>Pseudomonadota</taxon>
        <taxon>Alphaproteobacteria</taxon>
        <taxon>Hyphomicrobiales</taxon>
        <taxon>Brucellaceae</taxon>
        <taxon>Falsochrobactrum</taxon>
    </lineage>
</organism>
<protein>
    <submittedName>
        <fullName evidence="9">Acetylornithine deacetylase</fullName>
        <ecNumber evidence="9">3.5.1.16</ecNumber>
    </submittedName>
</protein>
<comment type="caution">
    <text evidence="9">The sequence shown here is derived from an EMBL/GenBank/DDBJ whole genome shotgun (WGS) entry which is preliminary data.</text>
</comment>
<dbReference type="InterPro" id="IPR050072">
    <property type="entry name" value="Peptidase_M20A"/>
</dbReference>
<keyword evidence="6" id="KW-0862">Zinc</keyword>
<gene>
    <name evidence="9" type="primary">argE</name>
    <name evidence="9" type="ORF">KUG47_15695</name>
</gene>
<dbReference type="AlphaFoldDB" id="A0A949PRZ7"/>
<dbReference type="GO" id="GO:0006526">
    <property type="term" value="P:L-arginine biosynthetic process"/>
    <property type="evidence" value="ECO:0007669"/>
    <property type="project" value="UniProtKB-KW"/>
</dbReference>
<dbReference type="CDD" id="cd03894">
    <property type="entry name" value="M20_ArgE"/>
    <property type="match status" value="1"/>
</dbReference>
<keyword evidence="4" id="KW-0028">Amino-acid biosynthesis</keyword>
<evidence type="ECO:0000256" key="1">
    <source>
        <dbReference type="ARBA" id="ARBA00005691"/>
    </source>
</evidence>
<evidence type="ECO:0000313" key="9">
    <source>
        <dbReference type="EMBL" id="MBV2144941.1"/>
    </source>
</evidence>
<dbReference type="NCBIfam" id="NF005710">
    <property type="entry name" value="PRK07522.1"/>
    <property type="match status" value="1"/>
</dbReference>
<evidence type="ECO:0000313" key="10">
    <source>
        <dbReference type="Proteomes" id="UP000752297"/>
    </source>
</evidence>
<dbReference type="RefSeq" id="WP_217678921.1">
    <property type="nucleotide sequence ID" value="NZ_JAHRVA010000008.1"/>
</dbReference>
<dbReference type="InterPro" id="IPR001261">
    <property type="entry name" value="ArgE/DapE_CS"/>
</dbReference>
<proteinExistence type="inferred from homology"/>
<dbReference type="NCBIfam" id="TIGR01892">
    <property type="entry name" value="AcOrn-deacetyl"/>
    <property type="match status" value="1"/>
</dbReference>
<evidence type="ECO:0000256" key="3">
    <source>
        <dbReference type="ARBA" id="ARBA00022571"/>
    </source>
</evidence>
<dbReference type="GO" id="GO:0008777">
    <property type="term" value="F:acetylornithine deacetylase activity"/>
    <property type="evidence" value="ECO:0007669"/>
    <property type="project" value="UniProtKB-EC"/>
</dbReference>
<evidence type="ECO:0000256" key="2">
    <source>
        <dbReference type="ARBA" id="ARBA00022490"/>
    </source>
</evidence>
<evidence type="ECO:0000256" key="5">
    <source>
        <dbReference type="ARBA" id="ARBA00022801"/>
    </source>
</evidence>
<reference evidence="9 10" key="1">
    <citation type="submission" date="2021-06" db="EMBL/GenBank/DDBJ databases">
        <title>Falsochrobactrum tianjin sp.nov., a new petroleum-degrading bacteria isolated from oily soils.</title>
        <authorList>
            <person name="Chen G."/>
            <person name="Chen H."/>
            <person name="Tian J."/>
            <person name="Qing J."/>
            <person name="Zhong L."/>
            <person name="Ma W."/>
            <person name="Song Y."/>
            <person name="Cui X."/>
            <person name="Yan B."/>
        </authorList>
    </citation>
    <scope>NUCLEOTIDE SEQUENCE [LARGE SCALE GENOMIC DNA]</scope>
    <source>
        <strain evidence="9 10">TDYN1</strain>
    </source>
</reference>
<evidence type="ECO:0000259" key="8">
    <source>
        <dbReference type="Pfam" id="PF07687"/>
    </source>
</evidence>
<keyword evidence="10" id="KW-1185">Reference proteome</keyword>
<evidence type="ECO:0000256" key="7">
    <source>
        <dbReference type="ARBA" id="ARBA00023285"/>
    </source>
</evidence>
<keyword evidence="2" id="KW-0963">Cytoplasm</keyword>
<evidence type="ECO:0000256" key="4">
    <source>
        <dbReference type="ARBA" id="ARBA00022605"/>
    </source>
</evidence>
<dbReference type="InterPro" id="IPR011650">
    <property type="entry name" value="Peptidase_M20_dimer"/>
</dbReference>
<accession>A0A949PRZ7</accession>
<dbReference type="InterPro" id="IPR010169">
    <property type="entry name" value="AcOrn-deacetyl"/>
</dbReference>
<comment type="similarity">
    <text evidence="1">Belongs to the peptidase M20A family. ArgE subfamily.</text>
</comment>
<dbReference type="Pfam" id="PF01546">
    <property type="entry name" value="Peptidase_M20"/>
    <property type="match status" value="1"/>
</dbReference>
<name>A0A949PRZ7_9HYPH</name>
<keyword evidence="3" id="KW-0055">Arginine biosynthesis</keyword>
<keyword evidence="7" id="KW-0170">Cobalt</keyword>
<evidence type="ECO:0000256" key="6">
    <source>
        <dbReference type="ARBA" id="ARBA00022833"/>
    </source>
</evidence>
<dbReference type="EMBL" id="JAHRVA010000008">
    <property type="protein sequence ID" value="MBV2144941.1"/>
    <property type="molecule type" value="Genomic_DNA"/>
</dbReference>